<dbReference type="Pfam" id="PF20578">
    <property type="entry name" value="aBig_2"/>
    <property type="match status" value="3"/>
</dbReference>
<dbReference type="Pfam" id="PF16640">
    <property type="entry name" value="Big_3_5"/>
    <property type="match status" value="1"/>
</dbReference>
<dbReference type="Proteomes" id="UP000722125">
    <property type="component" value="Unassembled WGS sequence"/>
</dbReference>
<evidence type="ECO:0000256" key="3">
    <source>
        <dbReference type="SAM" id="SignalP"/>
    </source>
</evidence>
<feature type="domain" description="Atrophied bacterial Ig" evidence="5">
    <location>
        <begin position="266"/>
        <end position="337"/>
    </location>
</feature>
<name>A0ABS5TYF2_9CELL</name>
<keyword evidence="2" id="KW-0326">Glycosidase</keyword>
<dbReference type="PANTHER" id="PTHR43301">
    <property type="entry name" value="ARABINAN ENDO-1,5-ALPHA-L-ARABINOSIDASE"/>
    <property type="match status" value="1"/>
</dbReference>
<organism evidence="6 7">
    <name type="scientific">Cellulomonas fulva</name>
    <dbReference type="NCBI Taxonomy" id="2835530"/>
    <lineage>
        <taxon>Bacteria</taxon>
        <taxon>Bacillati</taxon>
        <taxon>Actinomycetota</taxon>
        <taxon>Actinomycetes</taxon>
        <taxon>Micrococcales</taxon>
        <taxon>Cellulomonadaceae</taxon>
        <taxon>Cellulomonas</taxon>
    </lineage>
</organism>
<feature type="chain" id="PRO_5047251911" evidence="3">
    <location>
        <begin position="31"/>
        <end position="1342"/>
    </location>
</feature>
<dbReference type="PANTHER" id="PTHR43301:SF3">
    <property type="entry name" value="ARABINAN ENDO-1,5-ALPHA-L-ARABINOSIDASE A-RELATED"/>
    <property type="match status" value="1"/>
</dbReference>
<sequence length="1342" mass="138232">MTLPRAATAALTTLAVTAGTLVGLVPAASAAAPTDELIAHYELDETTGSTVADSSGHGHDATVVGAPTWTAGGLRLSGAASNANYVRLPDGLLAGKASATVSMQVRADDLAGTTDNFLWNFGGYSSASGTGTGSWFVAPRNALRTVVTPSHWSGEQSATWTGNKLTAGKWQNVTATIEPNSSGTASTMTLYVDGALVATNTNVTTTPATLTDHTRNRLGGSAYDGDRGFPGTIGETRVYGAALSAQQVADLVADDAADTAGDVLDALDLGDTTAVTGDLALPTSNVTWTTSDAAVVTSTGVVTRPAAGQSDATATLTATATVAGQTATRDFVLTVKALAAGEDPMPATADLKSYFPLNSSYPGTPAVGTTTFTGATNAPVWTATHLDVTGGGYVANNGATGLSLTGSSTLSIDALIPSGATVNANSTLLTIGSTATTTNLSLHPAYADGKAAAVIRLGGAVVATAQLDHTLPRDVWLNLTVVLDDAADTLTVFQDGAQVAQATGVTTTASAIGTSVLRLNREGWGFTNLASKFRDLRVYSSAVSAANATALARQNAQFAFDQLVAGVDLPESVTDDVTLPGSGAVTWTSSDPAVVSDTGEVTPPAPGADDATVTLTVSSTRGGLTLSHDFEVTVPAELSAAAKVAADAAALRVDGADDLRSIVTLTDEGAQFGSPITWTTSDEAALALVEEDGTVYAEPQRPAYGHDALTATLTATVGEGEAAQEVAFEVTVPALPREVDDEGYAFAYFTANTVAGENIYLAASDGNNALAWNELNDGDVVLTSELGEKGLRDPFVIRSHEGDKFFLIATDLSIGRNGDWGRAQQWGSQYIEVWESTDLVHWSEQRHVKVSPDTAGMTWAPEAYWDDELGEYVVFWASRLFTDGTHSTCITTDSGTGCYARMMYATTKDFMTFSAPTIWQDTGAARIDTTVLKDGDHFYRFTKDEGGQTGCTDIIAERSTSLTTVTTKASAEANTGWQNVASCIARNSGFNGAVEGPTIFRANPGDTSPYDYYLYLDNYGGSGYFPLGTNDLSTGDWSIASGQLPASRHGTVMPVTLDQWQTLTGATVEKTASTTELALDDGRVATATVTALDGYQVGGRVTFTAGDWAATEYLSATGTATAEVPAGVVGTLTAAYAGTAEIATSTGTATLPKAASSVTLTRSAATVAHGSPITFKARVTGATTGTVAFWGAGRRLGTAAVVDGVATKVLRLTGVGTTSVTAVYSGTATVASSTSAPVQVRVRKAKPTSIAVTSSTFASGTRPTIVVKVGRLENGSSPVGRVVVRYDGWVRTVSLPASAKGVVKVTLGKTRTTALKVKATFQPTDTANVAPRSTSWMTMTPR</sequence>
<dbReference type="InterPro" id="IPR046780">
    <property type="entry name" value="aBig_2"/>
</dbReference>
<evidence type="ECO:0000259" key="4">
    <source>
        <dbReference type="Pfam" id="PF16640"/>
    </source>
</evidence>
<accession>A0ABS5TYF2</accession>
<evidence type="ECO:0000256" key="2">
    <source>
        <dbReference type="ARBA" id="ARBA00023295"/>
    </source>
</evidence>
<dbReference type="InterPro" id="IPR013783">
    <property type="entry name" value="Ig-like_fold"/>
</dbReference>
<evidence type="ECO:0000259" key="5">
    <source>
        <dbReference type="Pfam" id="PF20578"/>
    </source>
</evidence>
<reference evidence="6 7" key="1">
    <citation type="submission" date="2021-05" db="EMBL/GenBank/DDBJ databases">
        <title>Description of Cellulomonas sp. DKR-3 sp. nov.</title>
        <authorList>
            <person name="Dahal R.H."/>
            <person name="Chaudhary D.K."/>
        </authorList>
    </citation>
    <scope>NUCLEOTIDE SEQUENCE [LARGE SCALE GENOMIC DNA]</scope>
    <source>
        <strain evidence="6 7">DKR-3</strain>
    </source>
</reference>
<keyword evidence="1" id="KW-0378">Hydrolase</keyword>
<dbReference type="InterPro" id="IPR032109">
    <property type="entry name" value="Big_3_5"/>
</dbReference>
<evidence type="ECO:0000256" key="1">
    <source>
        <dbReference type="ARBA" id="ARBA00022801"/>
    </source>
</evidence>
<dbReference type="CDD" id="cd08983">
    <property type="entry name" value="GH43_Bt3655-like"/>
    <property type="match status" value="1"/>
</dbReference>
<dbReference type="InterPro" id="IPR023296">
    <property type="entry name" value="Glyco_hydro_beta-prop_sf"/>
</dbReference>
<dbReference type="SUPFAM" id="SSF49899">
    <property type="entry name" value="Concanavalin A-like lectins/glucanases"/>
    <property type="match status" value="2"/>
</dbReference>
<dbReference type="SUPFAM" id="SSF75005">
    <property type="entry name" value="Arabinanase/levansucrase/invertase"/>
    <property type="match status" value="1"/>
</dbReference>
<evidence type="ECO:0000313" key="6">
    <source>
        <dbReference type="EMBL" id="MBT0994178.1"/>
    </source>
</evidence>
<dbReference type="Gene3D" id="2.60.40.10">
    <property type="entry name" value="Immunoglobulins"/>
    <property type="match status" value="1"/>
</dbReference>
<keyword evidence="3" id="KW-0732">Signal</keyword>
<feature type="signal peptide" evidence="3">
    <location>
        <begin position="1"/>
        <end position="30"/>
    </location>
</feature>
<evidence type="ECO:0000313" key="7">
    <source>
        <dbReference type="Proteomes" id="UP000722125"/>
    </source>
</evidence>
<dbReference type="Pfam" id="PF13385">
    <property type="entry name" value="Laminin_G_3"/>
    <property type="match status" value="2"/>
</dbReference>
<feature type="domain" description="Atrophied bacterial Ig" evidence="5">
    <location>
        <begin position="564"/>
        <end position="636"/>
    </location>
</feature>
<protein>
    <submittedName>
        <fullName evidence="6">Ig-like domain repeat protein</fullName>
    </submittedName>
</protein>
<dbReference type="InterPro" id="IPR013320">
    <property type="entry name" value="ConA-like_dom_sf"/>
</dbReference>
<gene>
    <name evidence="6" type="ORF">KIN34_07755</name>
</gene>
<feature type="domain" description="Bacterial Ig-like" evidence="4">
    <location>
        <begin position="1160"/>
        <end position="1242"/>
    </location>
</feature>
<feature type="domain" description="Atrophied bacterial Ig" evidence="5">
    <location>
        <begin position="644"/>
        <end position="734"/>
    </location>
</feature>
<proteinExistence type="predicted"/>
<dbReference type="Gene3D" id="2.115.10.20">
    <property type="entry name" value="Glycosyl hydrolase domain, family 43"/>
    <property type="match status" value="1"/>
</dbReference>
<comment type="caution">
    <text evidence="6">The sequence shown here is derived from an EMBL/GenBank/DDBJ whole genome shotgun (WGS) entry which is preliminary data.</text>
</comment>
<dbReference type="InterPro" id="IPR050727">
    <property type="entry name" value="GH43_arabinanases"/>
</dbReference>
<dbReference type="Gene3D" id="2.60.120.200">
    <property type="match status" value="2"/>
</dbReference>
<keyword evidence="7" id="KW-1185">Reference proteome</keyword>
<dbReference type="RefSeq" id="WP_214348877.1">
    <property type="nucleotide sequence ID" value="NZ_JAHBOH010000001.1"/>
</dbReference>
<dbReference type="EMBL" id="JAHBOH010000001">
    <property type="protein sequence ID" value="MBT0994178.1"/>
    <property type="molecule type" value="Genomic_DNA"/>
</dbReference>